<dbReference type="PROSITE" id="PS01229">
    <property type="entry name" value="COF_2"/>
    <property type="match status" value="1"/>
</dbReference>
<organism evidence="1 2">
    <name type="scientific">Bacillus methanolicus PB1</name>
    <dbReference type="NCBI Taxonomy" id="997296"/>
    <lineage>
        <taxon>Bacteria</taxon>
        <taxon>Bacillati</taxon>
        <taxon>Bacillota</taxon>
        <taxon>Bacilli</taxon>
        <taxon>Bacillales</taxon>
        <taxon>Bacillaceae</taxon>
        <taxon>Bacillus</taxon>
    </lineage>
</organism>
<dbReference type="Proteomes" id="UP000010523">
    <property type="component" value="Unassembled WGS sequence"/>
</dbReference>
<dbReference type="OrthoDB" id="9810101at2"/>
<dbReference type="PANTHER" id="PTHR10000">
    <property type="entry name" value="PHOSPHOSERINE PHOSPHATASE"/>
    <property type="match status" value="1"/>
</dbReference>
<proteinExistence type="predicted"/>
<reference evidence="1 2" key="1">
    <citation type="journal article" date="2012" name="Appl. Environ. Microbiol.">
        <title>Genome Sequence of Thermotolerant Bacillus methanolicus: Features and Regulation Related to Methylotrophy and Production of L-Lysine and L-Glutamate from Methanol.</title>
        <authorList>
            <person name="Heggeset T.M."/>
            <person name="Krog A."/>
            <person name="Balzer S."/>
            <person name="Wentzel A."/>
            <person name="Ellingsen T.E."/>
            <person name="Brautaset T."/>
        </authorList>
    </citation>
    <scope>NUCLEOTIDE SEQUENCE [LARGE SCALE GENOMIC DNA]</scope>
    <source>
        <strain evidence="1 2">PB1</strain>
    </source>
</reference>
<protein>
    <submittedName>
        <fullName evidence="1">Cof-like hydrolase</fullName>
    </submittedName>
</protein>
<dbReference type="SFLD" id="SFLDG01140">
    <property type="entry name" value="C2.B:_Phosphomannomutase_and_P"/>
    <property type="match status" value="1"/>
</dbReference>
<dbReference type="EMBL" id="AFEU01000001">
    <property type="protein sequence ID" value="EIJ81998.1"/>
    <property type="molecule type" value="Genomic_DNA"/>
</dbReference>
<dbReference type="PANTHER" id="PTHR10000:SF25">
    <property type="entry name" value="PHOSPHATASE YKRA-RELATED"/>
    <property type="match status" value="1"/>
</dbReference>
<dbReference type="eggNOG" id="COG0561">
    <property type="taxonomic scope" value="Bacteria"/>
</dbReference>
<name>I3E677_BACMT</name>
<dbReference type="RefSeq" id="WP_003350775.1">
    <property type="nucleotide sequence ID" value="NZ_AFEU01000001.1"/>
</dbReference>
<accession>I3E677</accession>
<dbReference type="Pfam" id="PF08282">
    <property type="entry name" value="Hydrolase_3"/>
    <property type="match status" value="1"/>
</dbReference>
<sequence>MSQTMIFFDIDGTLLDHDKQLPDSTKQAIHALKEKGYEVGIATGRAPFMFRDLAKELDIDTYVSFNGQYVVVKNKVVYKNPLHLESLRKLAEYSSKKQHPLVYLSHEEMKSNIEYHPHIQESIETLKFSHPSYDPEYFEDREIFQSLLFCAEGEEKDYMEEFEQFDFIRWHPVSTDVLPAGGSKARGIKAVISHLGISEDRVYAFGDGLNDIEMLRFVKNSVAMGNAHESVKKVARYITKDVTEDGIAHGLELLGLL</sequence>
<dbReference type="AlphaFoldDB" id="I3E677"/>
<dbReference type="GO" id="GO:0005829">
    <property type="term" value="C:cytosol"/>
    <property type="evidence" value="ECO:0007669"/>
    <property type="project" value="TreeGrafter"/>
</dbReference>
<dbReference type="Gene3D" id="3.30.1240.10">
    <property type="match status" value="1"/>
</dbReference>
<dbReference type="InterPro" id="IPR006379">
    <property type="entry name" value="HAD-SF_hydro_IIB"/>
</dbReference>
<dbReference type="InterPro" id="IPR000150">
    <property type="entry name" value="Cof"/>
</dbReference>
<dbReference type="GO" id="GO:0016791">
    <property type="term" value="F:phosphatase activity"/>
    <property type="evidence" value="ECO:0007669"/>
    <property type="project" value="TreeGrafter"/>
</dbReference>
<evidence type="ECO:0000313" key="2">
    <source>
        <dbReference type="Proteomes" id="UP000010523"/>
    </source>
</evidence>
<dbReference type="InterPro" id="IPR036412">
    <property type="entry name" value="HAD-like_sf"/>
</dbReference>
<dbReference type="SFLD" id="SFLDG01144">
    <property type="entry name" value="C2.B.4:_PGP_Like"/>
    <property type="match status" value="1"/>
</dbReference>
<dbReference type="CDD" id="cd07517">
    <property type="entry name" value="HAD_HPP"/>
    <property type="match status" value="1"/>
</dbReference>
<keyword evidence="1" id="KW-0378">Hydrolase</keyword>
<dbReference type="NCBIfam" id="TIGR01484">
    <property type="entry name" value="HAD-SF-IIB"/>
    <property type="match status" value="1"/>
</dbReference>
<dbReference type="Gene3D" id="3.40.50.1000">
    <property type="entry name" value="HAD superfamily/HAD-like"/>
    <property type="match status" value="1"/>
</dbReference>
<evidence type="ECO:0000313" key="1">
    <source>
        <dbReference type="EMBL" id="EIJ81998.1"/>
    </source>
</evidence>
<dbReference type="GO" id="GO:0000287">
    <property type="term" value="F:magnesium ion binding"/>
    <property type="evidence" value="ECO:0007669"/>
    <property type="project" value="TreeGrafter"/>
</dbReference>
<dbReference type="SFLD" id="SFLDS00003">
    <property type="entry name" value="Haloacid_Dehalogenase"/>
    <property type="match status" value="1"/>
</dbReference>
<dbReference type="SUPFAM" id="SSF56784">
    <property type="entry name" value="HAD-like"/>
    <property type="match status" value="1"/>
</dbReference>
<comment type="caution">
    <text evidence="1">The sequence shown here is derived from an EMBL/GenBank/DDBJ whole genome shotgun (WGS) entry which is preliminary data.</text>
</comment>
<dbReference type="STRING" id="997296.PB1_03635"/>
<dbReference type="InterPro" id="IPR023214">
    <property type="entry name" value="HAD_sf"/>
</dbReference>
<dbReference type="NCBIfam" id="TIGR00099">
    <property type="entry name" value="Cof-subfamily"/>
    <property type="match status" value="1"/>
</dbReference>
<dbReference type="PATRIC" id="fig|997296.3.peg.795"/>
<keyword evidence="2" id="KW-1185">Reference proteome</keyword>
<gene>
    <name evidence="1" type="ORF">PB1_03635</name>
</gene>